<protein>
    <submittedName>
        <fullName evidence="1">Uncharacterized protein</fullName>
    </submittedName>
</protein>
<proteinExistence type="predicted"/>
<gene>
    <name evidence="1" type="ORF">M413DRAFT_75793</name>
</gene>
<sequence>MLKDRLDASPDGLAEILQENEKPPADYAHSPVSPVEIAAILKNAPILPPEHYTTLLLYLQFTGRQYRHYLQLPHPPKSLILPPRAELPGQMHRGDRTFSCQKAHEGNSAIQFYNPNSREYETGFIEMIWRVPLEGALETFLVVRPHRRLPFLSEAEAPFQRYPGFMTRIVDADPLDDNALQIIEPTHIITHLTTFRCPEGTYSIPQKTLVVCWALNRGRR</sequence>
<dbReference type="AlphaFoldDB" id="A0A0C3C3B6"/>
<dbReference type="EMBL" id="KN831789">
    <property type="protein sequence ID" value="KIM38754.1"/>
    <property type="molecule type" value="Genomic_DNA"/>
</dbReference>
<evidence type="ECO:0000313" key="1">
    <source>
        <dbReference type="EMBL" id="KIM38754.1"/>
    </source>
</evidence>
<dbReference type="OrthoDB" id="3247418at2759"/>
<reference evidence="2" key="2">
    <citation type="submission" date="2015-01" db="EMBL/GenBank/DDBJ databases">
        <title>Evolutionary Origins and Diversification of the Mycorrhizal Mutualists.</title>
        <authorList>
            <consortium name="DOE Joint Genome Institute"/>
            <consortium name="Mycorrhizal Genomics Consortium"/>
            <person name="Kohler A."/>
            <person name="Kuo A."/>
            <person name="Nagy L.G."/>
            <person name="Floudas D."/>
            <person name="Copeland A."/>
            <person name="Barry K.W."/>
            <person name="Cichocki N."/>
            <person name="Veneault-Fourrey C."/>
            <person name="LaButti K."/>
            <person name="Lindquist E.A."/>
            <person name="Lipzen A."/>
            <person name="Lundell T."/>
            <person name="Morin E."/>
            <person name="Murat C."/>
            <person name="Riley R."/>
            <person name="Ohm R."/>
            <person name="Sun H."/>
            <person name="Tunlid A."/>
            <person name="Henrissat B."/>
            <person name="Grigoriev I.V."/>
            <person name="Hibbett D.S."/>
            <person name="Martin F."/>
        </authorList>
    </citation>
    <scope>NUCLEOTIDE SEQUENCE [LARGE SCALE GENOMIC DNA]</scope>
    <source>
        <strain evidence="2">h7</strain>
    </source>
</reference>
<organism evidence="1 2">
    <name type="scientific">Hebeloma cylindrosporum</name>
    <dbReference type="NCBI Taxonomy" id="76867"/>
    <lineage>
        <taxon>Eukaryota</taxon>
        <taxon>Fungi</taxon>
        <taxon>Dikarya</taxon>
        <taxon>Basidiomycota</taxon>
        <taxon>Agaricomycotina</taxon>
        <taxon>Agaricomycetes</taxon>
        <taxon>Agaricomycetidae</taxon>
        <taxon>Agaricales</taxon>
        <taxon>Agaricineae</taxon>
        <taxon>Hymenogastraceae</taxon>
        <taxon>Hebeloma</taxon>
    </lineage>
</organism>
<evidence type="ECO:0000313" key="2">
    <source>
        <dbReference type="Proteomes" id="UP000053424"/>
    </source>
</evidence>
<reference evidence="1 2" key="1">
    <citation type="submission" date="2014-04" db="EMBL/GenBank/DDBJ databases">
        <authorList>
            <consortium name="DOE Joint Genome Institute"/>
            <person name="Kuo A."/>
            <person name="Gay G."/>
            <person name="Dore J."/>
            <person name="Kohler A."/>
            <person name="Nagy L.G."/>
            <person name="Floudas D."/>
            <person name="Copeland A."/>
            <person name="Barry K.W."/>
            <person name="Cichocki N."/>
            <person name="Veneault-Fourrey C."/>
            <person name="LaButti K."/>
            <person name="Lindquist E.A."/>
            <person name="Lipzen A."/>
            <person name="Lundell T."/>
            <person name="Morin E."/>
            <person name="Murat C."/>
            <person name="Sun H."/>
            <person name="Tunlid A."/>
            <person name="Henrissat B."/>
            <person name="Grigoriev I.V."/>
            <person name="Hibbett D.S."/>
            <person name="Martin F."/>
            <person name="Nordberg H.P."/>
            <person name="Cantor M.N."/>
            <person name="Hua S.X."/>
        </authorList>
    </citation>
    <scope>NUCLEOTIDE SEQUENCE [LARGE SCALE GENOMIC DNA]</scope>
    <source>
        <strain evidence="2">h7</strain>
    </source>
</reference>
<dbReference type="Proteomes" id="UP000053424">
    <property type="component" value="Unassembled WGS sequence"/>
</dbReference>
<dbReference type="HOGENOM" id="CLU_1409323_0_0_1"/>
<accession>A0A0C3C3B6</accession>
<name>A0A0C3C3B6_HEBCY</name>
<keyword evidence="2" id="KW-1185">Reference proteome</keyword>